<organism evidence="9 10">
    <name type="scientific">Blepharisma stoltei</name>
    <dbReference type="NCBI Taxonomy" id="1481888"/>
    <lineage>
        <taxon>Eukaryota</taxon>
        <taxon>Sar</taxon>
        <taxon>Alveolata</taxon>
        <taxon>Ciliophora</taxon>
        <taxon>Postciliodesmatophora</taxon>
        <taxon>Heterotrichea</taxon>
        <taxon>Heterotrichida</taxon>
        <taxon>Blepharismidae</taxon>
        <taxon>Blepharisma</taxon>
    </lineage>
</organism>
<name>A0AAU9K9Z6_9CILI</name>
<dbReference type="InterPro" id="IPR050285">
    <property type="entry name" value="STE20_Ser/Thr_kinase"/>
</dbReference>
<keyword evidence="3" id="KW-0862">Zinc</keyword>
<sequence length="462" mass="52941">MNIFERVFNHAKCYSCNKKFSLTSKVRKCEQCGHRFCRNCSLKVKTEGSKKYKRYCLQCHSHMSPTKITDVKIEQSPQAEEKRAQSVEPQDRKGNRRMTKLADQEAMSRSVLDIETPKNYRRVPRQTTEVKYIARNAGFSSKELENKDKVKEAVTVAITGLKPLPSKGKIDESLRKTIVVLDNDPQIYYAIIRQVSSAATATVYAARSFSTGKNTILKKIRPENLAQLTQIQDEIVLNQHSSHKNMLEYYDSFYHDNQIWIAHEMLDFTIAELASDRAGFIPEKHMAYIIKELLIGLSFLHKEGRIHRDVKSSNIMISRNGDVKLGDFGFAAQLVQEVTRKGNITGNPSWMAPELITGGNYDEKVDIWAFGILLIELAEGRPPYSTENPMKILYNIVSNPPPTLQNKLRWSLEFRAFVSLCLTKEPSQRPSADQLITHSFIEQYLEQTAKEQFADYIADFRL</sequence>
<evidence type="ECO:0000256" key="3">
    <source>
        <dbReference type="ARBA" id="ARBA00022833"/>
    </source>
</evidence>
<dbReference type="InterPro" id="IPR001841">
    <property type="entry name" value="Znf_RING"/>
</dbReference>
<dbReference type="AlphaFoldDB" id="A0AAU9K9Z6"/>
<dbReference type="GO" id="GO:0004674">
    <property type="term" value="F:protein serine/threonine kinase activity"/>
    <property type="evidence" value="ECO:0007669"/>
    <property type="project" value="TreeGrafter"/>
</dbReference>
<dbReference type="GO" id="GO:0000165">
    <property type="term" value="P:MAPK cascade"/>
    <property type="evidence" value="ECO:0007669"/>
    <property type="project" value="TreeGrafter"/>
</dbReference>
<evidence type="ECO:0000259" key="6">
    <source>
        <dbReference type="PROSITE" id="PS50011"/>
    </source>
</evidence>
<dbReference type="SUPFAM" id="SSF57903">
    <property type="entry name" value="FYVE/PHD zinc finger"/>
    <property type="match status" value="1"/>
</dbReference>
<gene>
    <name evidence="9" type="ORF">BSTOLATCC_MIC65162</name>
</gene>
<evidence type="ECO:0000259" key="7">
    <source>
        <dbReference type="PROSITE" id="PS50089"/>
    </source>
</evidence>
<feature type="region of interest" description="Disordered" evidence="5">
    <location>
        <begin position="75"/>
        <end position="108"/>
    </location>
</feature>
<evidence type="ECO:0000259" key="8">
    <source>
        <dbReference type="PROSITE" id="PS50178"/>
    </source>
</evidence>
<evidence type="ECO:0000313" key="10">
    <source>
        <dbReference type="Proteomes" id="UP001162131"/>
    </source>
</evidence>
<feature type="domain" description="RING-type" evidence="7">
    <location>
        <begin position="13"/>
        <end position="60"/>
    </location>
</feature>
<dbReference type="InterPro" id="IPR000719">
    <property type="entry name" value="Prot_kinase_dom"/>
</dbReference>
<dbReference type="PROSITE" id="PS50089">
    <property type="entry name" value="ZF_RING_2"/>
    <property type="match status" value="1"/>
</dbReference>
<keyword evidence="1" id="KW-0479">Metal-binding</keyword>
<feature type="domain" description="Protein kinase" evidence="6">
    <location>
        <begin position="189"/>
        <end position="441"/>
    </location>
</feature>
<feature type="compositionally biased region" description="Basic and acidic residues" evidence="5">
    <location>
        <begin position="75"/>
        <end position="93"/>
    </location>
</feature>
<comment type="caution">
    <text evidence="9">The sequence shown here is derived from an EMBL/GenBank/DDBJ whole genome shotgun (WGS) entry which is preliminary data.</text>
</comment>
<dbReference type="EMBL" id="CAJZBQ010000063">
    <property type="protein sequence ID" value="CAG9335842.1"/>
    <property type="molecule type" value="Genomic_DNA"/>
</dbReference>
<dbReference type="PROSITE" id="PS50011">
    <property type="entry name" value="PROTEIN_KINASE_DOM"/>
    <property type="match status" value="1"/>
</dbReference>
<evidence type="ECO:0000256" key="5">
    <source>
        <dbReference type="SAM" id="MobiDB-lite"/>
    </source>
</evidence>
<evidence type="ECO:0000256" key="2">
    <source>
        <dbReference type="ARBA" id="ARBA00022771"/>
    </source>
</evidence>
<evidence type="ECO:0000313" key="9">
    <source>
        <dbReference type="EMBL" id="CAG9335842.1"/>
    </source>
</evidence>
<reference evidence="9" key="1">
    <citation type="submission" date="2021-09" db="EMBL/GenBank/DDBJ databases">
        <authorList>
            <consortium name="AG Swart"/>
            <person name="Singh M."/>
            <person name="Singh A."/>
            <person name="Seah K."/>
            <person name="Emmerich C."/>
        </authorList>
    </citation>
    <scope>NUCLEOTIDE SEQUENCE</scope>
    <source>
        <strain evidence="9">ATCC30299</strain>
    </source>
</reference>
<dbReference type="PROSITE" id="PS50178">
    <property type="entry name" value="ZF_FYVE"/>
    <property type="match status" value="1"/>
</dbReference>
<dbReference type="SMART" id="SM00220">
    <property type="entry name" value="S_TKc"/>
    <property type="match status" value="1"/>
</dbReference>
<keyword evidence="2 4" id="KW-0863">Zinc-finger</keyword>
<proteinExistence type="predicted"/>
<keyword evidence="10" id="KW-1185">Reference proteome</keyword>
<dbReference type="GO" id="GO:0005737">
    <property type="term" value="C:cytoplasm"/>
    <property type="evidence" value="ECO:0007669"/>
    <property type="project" value="TreeGrafter"/>
</dbReference>
<dbReference type="InterPro" id="IPR013083">
    <property type="entry name" value="Znf_RING/FYVE/PHD"/>
</dbReference>
<dbReference type="Proteomes" id="UP001162131">
    <property type="component" value="Unassembled WGS sequence"/>
</dbReference>
<dbReference type="GO" id="GO:0043408">
    <property type="term" value="P:regulation of MAPK cascade"/>
    <property type="evidence" value="ECO:0007669"/>
    <property type="project" value="TreeGrafter"/>
</dbReference>
<dbReference type="PANTHER" id="PTHR48015">
    <property type="entry name" value="SERINE/THREONINE-PROTEIN KINASE TAO"/>
    <property type="match status" value="1"/>
</dbReference>
<evidence type="ECO:0000256" key="1">
    <source>
        <dbReference type="ARBA" id="ARBA00022723"/>
    </source>
</evidence>
<evidence type="ECO:0000256" key="4">
    <source>
        <dbReference type="PROSITE-ProRule" id="PRU00175"/>
    </source>
</evidence>
<dbReference type="InterPro" id="IPR017455">
    <property type="entry name" value="Znf_FYVE-rel"/>
</dbReference>
<dbReference type="CDD" id="cd00065">
    <property type="entry name" value="FYVE_like_SF"/>
    <property type="match status" value="1"/>
</dbReference>
<accession>A0AAU9K9Z6</accession>
<dbReference type="InterPro" id="IPR011011">
    <property type="entry name" value="Znf_FYVE_PHD"/>
</dbReference>
<dbReference type="GO" id="GO:0005524">
    <property type="term" value="F:ATP binding"/>
    <property type="evidence" value="ECO:0007669"/>
    <property type="project" value="InterPro"/>
</dbReference>
<evidence type="ECO:0008006" key="11">
    <source>
        <dbReference type="Google" id="ProtNLM"/>
    </source>
</evidence>
<dbReference type="GO" id="GO:0008270">
    <property type="term" value="F:zinc ion binding"/>
    <property type="evidence" value="ECO:0007669"/>
    <property type="project" value="UniProtKB-KW"/>
</dbReference>
<feature type="domain" description="FYVE-type" evidence="8">
    <location>
        <begin position="13"/>
        <end position="64"/>
    </location>
</feature>
<dbReference type="CDD" id="cd05122">
    <property type="entry name" value="PKc_STE"/>
    <property type="match status" value="1"/>
</dbReference>
<dbReference type="Gene3D" id="1.10.510.10">
    <property type="entry name" value="Transferase(Phosphotransferase) domain 1"/>
    <property type="match status" value="1"/>
</dbReference>
<dbReference type="Gene3D" id="3.30.40.10">
    <property type="entry name" value="Zinc/RING finger domain, C3HC4 (zinc finger)"/>
    <property type="match status" value="1"/>
</dbReference>
<protein>
    <recommendedName>
        <fullName evidence="11">Serine/threonine protein kinase</fullName>
    </recommendedName>
</protein>
<dbReference type="SUPFAM" id="SSF56112">
    <property type="entry name" value="Protein kinase-like (PK-like)"/>
    <property type="match status" value="1"/>
</dbReference>
<dbReference type="InterPro" id="IPR011009">
    <property type="entry name" value="Kinase-like_dom_sf"/>
</dbReference>
<dbReference type="PANTHER" id="PTHR48015:SF16">
    <property type="entry name" value="SERINE_THREONINE-PROTEIN KINASE SULU"/>
    <property type="match status" value="1"/>
</dbReference>
<dbReference type="Pfam" id="PF00069">
    <property type="entry name" value="Pkinase"/>
    <property type="match status" value="1"/>
</dbReference>